<dbReference type="InterPro" id="IPR055262">
    <property type="entry name" value="GGT_CS"/>
</dbReference>
<dbReference type="NCBIfam" id="TIGR00066">
    <property type="entry name" value="g_glut_trans"/>
    <property type="match status" value="1"/>
</dbReference>
<evidence type="ECO:0000256" key="5">
    <source>
        <dbReference type="ARBA" id="ARBA00022801"/>
    </source>
</evidence>
<dbReference type="PANTHER" id="PTHR43199:SF1">
    <property type="entry name" value="GLUTATHIONE HYDROLASE PROENZYME"/>
    <property type="match status" value="1"/>
</dbReference>
<reference evidence="12" key="1">
    <citation type="journal article" date="2014" name="Int. J. Syst. Evol. Microbiol.">
        <title>Complete genome sequence of Corynebacterium casei LMG S-19264T (=DSM 44701T), isolated from a smear-ripened cheese.</title>
        <authorList>
            <consortium name="US DOE Joint Genome Institute (JGI-PGF)"/>
            <person name="Walter F."/>
            <person name="Albersmeier A."/>
            <person name="Kalinowski J."/>
            <person name="Ruckert C."/>
        </authorList>
    </citation>
    <scope>NUCLEOTIDE SEQUENCE</scope>
    <source>
        <strain evidence="12">KCTC 32255</strain>
    </source>
</reference>
<evidence type="ECO:0000256" key="10">
    <source>
        <dbReference type="PIRSR" id="PIRSR600101-2"/>
    </source>
</evidence>
<comment type="caution">
    <text evidence="12">The sequence shown here is derived from an EMBL/GenBank/DDBJ whole genome shotgun (WGS) entry which is preliminary data.</text>
</comment>
<dbReference type="EC" id="3.4.19.13" evidence="11"/>
<dbReference type="InterPro" id="IPR029055">
    <property type="entry name" value="Ntn_hydrolases_N"/>
</dbReference>
<evidence type="ECO:0000313" key="13">
    <source>
        <dbReference type="Proteomes" id="UP000648075"/>
    </source>
</evidence>
<dbReference type="InterPro" id="IPR043137">
    <property type="entry name" value="GGT_ssub_C"/>
</dbReference>
<dbReference type="GO" id="GO:0006751">
    <property type="term" value="P:glutathione catabolic process"/>
    <property type="evidence" value="ECO:0007669"/>
    <property type="project" value="UniProtKB-UniRule"/>
</dbReference>
<dbReference type="PRINTS" id="PR01210">
    <property type="entry name" value="GGTRANSPTASE"/>
</dbReference>
<feature type="active site" description="Nucleophile" evidence="9">
    <location>
        <position position="395"/>
    </location>
</feature>
<dbReference type="Proteomes" id="UP000648075">
    <property type="component" value="Unassembled WGS sequence"/>
</dbReference>
<protein>
    <recommendedName>
        <fullName evidence="11">Glutathione hydrolase proenzyme</fullName>
        <ecNumber evidence="11">2.3.2.2</ecNumber>
        <ecNumber evidence="11">3.4.19.13</ecNumber>
    </recommendedName>
    <component>
        <recommendedName>
            <fullName evidence="11">Glutathione hydrolase large chain</fullName>
        </recommendedName>
    </component>
    <component>
        <recommendedName>
            <fullName evidence="11">Glutathione hydrolase small chain</fullName>
        </recommendedName>
    </component>
</protein>
<dbReference type="PROSITE" id="PS00462">
    <property type="entry name" value="G_GLU_TRANSPEPTIDASE"/>
    <property type="match status" value="1"/>
</dbReference>
<dbReference type="Pfam" id="PF01019">
    <property type="entry name" value="G_glu_transpept"/>
    <property type="match status" value="1"/>
</dbReference>
<comment type="catalytic activity">
    <reaction evidence="8 11">
        <text>an N-terminal (5-L-glutamyl)-[peptide] + an alpha-amino acid = 5-L-glutamyl amino acid + an N-terminal L-alpha-aminoacyl-[peptide]</text>
        <dbReference type="Rhea" id="RHEA:23904"/>
        <dbReference type="Rhea" id="RHEA-COMP:9780"/>
        <dbReference type="Rhea" id="RHEA-COMP:9795"/>
        <dbReference type="ChEBI" id="CHEBI:77644"/>
        <dbReference type="ChEBI" id="CHEBI:78597"/>
        <dbReference type="ChEBI" id="CHEBI:78599"/>
        <dbReference type="ChEBI" id="CHEBI:78608"/>
        <dbReference type="EC" id="2.3.2.2"/>
    </reaction>
</comment>
<feature type="binding site" evidence="10">
    <location>
        <position position="120"/>
    </location>
    <ligand>
        <name>L-glutamate</name>
        <dbReference type="ChEBI" id="CHEBI:29985"/>
    </ligand>
</feature>
<accession>A0A918UFL3</accession>
<comment type="PTM">
    <text evidence="11">Cleaved by autocatalysis into a large and a small subunit.</text>
</comment>
<dbReference type="GO" id="GO:0006750">
    <property type="term" value="P:glutathione biosynthetic process"/>
    <property type="evidence" value="ECO:0007669"/>
    <property type="project" value="UniProtKB-KW"/>
</dbReference>
<keyword evidence="4 11" id="KW-0808">Transferase</keyword>
<evidence type="ECO:0000256" key="11">
    <source>
        <dbReference type="RuleBase" id="RU368036"/>
    </source>
</evidence>
<evidence type="ECO:0000256" key="3">
    <source>
        <dbReference type="ARBA" id="ARBA00009381"/>
    </source>
</evidence>
<evidence type="ECO:0000313" key="12">
    <source>
        <dbReference type="EMBL" id="GGZ00689.1"/>
    </source>
</evidence>
<dbReference type="EC" id="2.3.2.2" evidence="11"/>
<dbReference type="GO" id="GO:0036374">
    <property type="term" value="F:glutathione hydrolase activity"/>
    <property type="evidence" value="ECO:0007669"/>
    <property type="project" value="UniProtKB-UniRule"/>
</dbReference>
<comment type="pathway">
    <text evidence="11">Sulfur metabolism; glutathione metabolism.</text>
</comment>
<keyword evidence="6 11" id="KW-0865">Zymogen</keyword>
<keyword evidence="13" id="KW-1185">Reference proteome</keyword>
<dbReference type="InterPro" id="IPR051792">
    <property type="entry name" value="GGT_bact"/>
</dbReference>
<comment type="similarity">
    <text evidence="3 11">Belongs to the gamma-glutamyltransferase family.</text>
</comment>
<keyword evidence="5 11" id="KW-0378">Hydrolase</keyword>
<keyword evidence="7 11" id="KW-0012">Acyltransferase</keyword>
<dbReference type="EMBL" id="BMZA01000003">
    <property type="protein sequence ID" value="GGZ00689.1"/>
    <property type="molecule type" value="Genomic_DNA"/>
</dbReference>
<dbReference type="AlphaFoldDB" id="A0A918UFL3"/>
<evidence type="ECO:0000256" key="6">
    <source>
        <dbReference type="ARBA" id="ARBA00023145"/>
    </source>
</evidence>
<evidence type="ECO:0000256" key="4">
    <source>
        <dbReference type="ARBA" id="ARBA00022679"/>
    </source>
</evidence>
<organism evidence="12 13">
    <name type="scientific">Novosphingobium colocasiae</name>
    <dbReference type="NCBI Taxonomy" id="1256513"/>
    <lineage>
        <taxon>Bacteria</taxon>
        <taxon>Pseudomonadati</taxon>
        <taxon>Pseudomonadota</taxon>
        <taxon>Alphaproteobacteria</taxon>
        <taxon>Sphingomonadales</taxon>
        <taxon>Sphingomonadaceae</taxon>
        <taxon>Novosphingobium</taxon>
    </lineage>
</organism>
<comment type="subunit">
    <text evidence="11">This enzyme consists of two polypeptide chains, which are synthesized in precursor form from a single polypeptide.</text>
</comment>
<evidence type="ECO:0000256" key="9">
    <source>
        <dbReference type="PIRSR" id="PIRSR600101-1"/>
    </source>
</evidence>
<dbReference type="Gene3D" id="3.60.20.40">
    <property type="match status" value="1"/>
</dbReference>
<proteinExistence type="inferred from homology"/>
<comment type="catalytic activity">
    <reaction evidence="1 11">
        <text>an S-substituted glutathione + H2O = an S-substituted L-cysteinylglycine + L-glutamate</text>
        <dbReference type="Rhea" id="RHEA:59468"/>
        <dbReference type="ChEBI" id="CHEBI:15377"/>
        <dbReference type="ChEBI" id="CHEBI:29985"/>
        <dbReference type="ChEBI" id="CHEBI:90779"/>
        <dbReference type="ChEBI" id="CHEBI:143103"/>
        <dbReference type="EC" id="3.4.19.13"/>
    </reaction>
</comment>
<sequence length="586" mass="60597">MLAGVTILLAGCSGGSAQVASTPPPPPPAAQSAIDLTGSQTDAWRDAPPVRAAHAMVVTNQHLATEIGLDVLRRGGNAVDAAVAVGFALAVVDPCCGNIGGGGFLTARLADGRTLFLDFRERAPLAATATMFQDAAGNVIKGASTDSWNAVATPGTVMGLAEALQRYGTLPLAKVMAPAIRLARDGFVLTEGDVAIMARSADKFARTPGAAAAFLKGGRTYAAGERLVQADLAATLEAIAKGGPDAFYKGPIAQAVADASKAGGGLLTTRDFAEYTVRWDKPVTCGYRGLGIIAPPPPSSGGTTLCEILQVIEPYPLAQWGYGSADATHVMAEAERFAFADRNESLGDPAFVNNPVEALISPARAAAIRARIRMDKATPSSEVKGGVPAQEGDHTTHYSVLDASGNAVSVTYTINYLFGSGLIAGKTGFFLNNEMDDFTAKPGVPNGFGLVQGAANAIAPGKRPLSSMTPTIVTKDGKVFMITGSPGGSTIITTVLQSIVNVVDFGMNMQAAVDAPRFHHQWLPDQIAFHHGYLTDPVRAELEARGHKLVEQPGWGADEAILVDPATGTIEGANDVRRPAGLAAGY</sequence>
<reference evidence="12" key="2">
    <citation type="submission" date="2020-09" db="EMBL/GenBank/DDBJ databases">
        <authorList>
            <person name="Sun Q."/>
            <person name="Kim S."/>
        </authorList>
    </citation>
    <scope>NUCLEOTIDE SEQUENCE</scope>
    <source>
        <strain evidence="12">KCTC 32255</strain>
    </source>
</reference>
<gene>
    <name evidence="12" type="primary">ggt</name>
    <name evidence="12" type="ORF">GCM10011614_14690</name>
</gene>
<dbReference type="GO" id="GO:0103068">
    <property type="term" value="F:leukotriene C4 gamma-glutamyl transferase activity"/>
    <property type="evidence" value="ECO:0007669"/>
    <property type="project" value="UniProtKB-EC"/>
</dbReference>
<dbReference type="PANTHER" id="PTHR43199">
    <property type="entry name" value="GLUTATHIONE HYDROLASE"/>
    <property type="match status" value="1"/>
</dbReference>
<dbReference type="InterPro" id="IPR043138">
    <property type="entry name" value="GGT_lsub"/>
</dbReference>
<keyword evidence="11" id="KW-0317">Glutathione biosynthesis</keyword>
<evidence type="ECO:0000256" key="7">
    <source>
        <dbReference type="ARBA" id="ARBA00023315"/>
    </source>
</evidence>
<evidence type="ECO:0000256" key="8">
    <source>
        <dbReference type="ARBA" id="ARBA00047417"/>
    </source>
</evidence>
<dbReference type="Gene3D" id="1.10.246.130">
    <property type="match status" value="1"/>
</dbReference>
<dbReference type="SUPFAM" id="SSF56235">
    <property type="entry name" value="N-terminal nucleophile aminohydrolases (Ntn hydrolases)"/>
    <property type="match status" value="1"/>
</dbReference>
<feature type="binding site" evidence="10">
    <location>
        <position position="437"/>
    </location>
    <ligand>
        <name>L-glutamate</name>
        <dbReference type="ChEBI" id="CHEBI:29985"/>
    </ligand>
</feature>
<feature type="binding site" evidence="10">
    <location>
        <begin position="466"/>
        <end position="467"/>
    </location>
    <ligand>
        <name>L-glutamate</name>
        <dbReference type="ChEBI" id="CHEBI:29985"/>
    </ligand>
</feature>
<evidence type="ECO:0000256" key="1">
    <source>
        <dbReference type="ARBA" id="ARBA00001049"/>
    </source>
</evidence>
<dbReference type="InterPro" id="IPR000101">
    <property type="entry name" value="GGT_peptidase"/>
</dbReference>
<evidence type="ECO:0000256" key="2">
    <source>
        <dbReference type="ARBA" id="ARBA00001089"/>
    </source>
</evidence>
<feature type="binding site" evidence="10">
    <location>
        <position position="488"/>
    </location>
    <ligand>
        <name>L-glutamate</name>
        <dbReference type="ChEBI" id="CHEBI:29985"/>
    </ligand>
</feature>
<feature type="binding site" evidence="10">
    <location>
        <begin position="413"/>
        <end position="415"/>
    </location>
    <ligand>
        <name>L-glutamate</name>
        <dbReference type="ChEBI" id="CHEBI:29985"/>
    </ligand>
</feature>
<comment type="catalytic activity">
    <reaction evidence="2 11">
        <text>glutathione + H2O = L-cysteinylglycine + L-glutamate</text>
        <dbReference type="Rhea" id="RHEA:28807"/>
        <dbReference type="ChEBI" id="CHEBI:15377"/>
        <dbReference type="ChEBI" id="CHEBI:29985"/>
        <dbReference type="ChEBI" id="CHEBI:57925"/>
        <dbReference type="ChEBI" id="CHEBI:61694"/>
        <dbReference type="EC" id="3.4.19.13"/>
    </reaction>
</comment>
<name>A0A918UFL3_9SPHN</name>